<protein>
    <submittedName>
        <fullName evidence="2">Uncharacterized protein</fullName>
    </submittedName>
</protein>
<reference evidence="2 3" key="1">
    <citation type="submission" date="2021-04" db="EMBL/GenBank/DDBJ databases">
        <title>Genome analysis of Polyangium sp.</title>
        <authorList>
            <person name="Li Y."/>
            <person name="Wang J."/>
        </authorList>
    </citation>
    <scope>NUCLEOTIDE SEQUENCE [LARGE SCALE GENOMIC DNA]</scope>
    <source>
        <strain evidence="2 3">SDU14</strain>
    </source>
</reference>
<dbReference type="AlphaFoldDB" id="A0A9X3X9N3"/>
<sequence>MVQSAAELHALRQDFTGPPLPEPPEPLLLPELNPPAPLDAELLTLLPEPNPPAPLDVELLLLLPELNPPAPLDAELLLPEPDPPVPPLDAELLLLLPEPDPPVPPLDAELLLLLLDEPPPASGETALVDLLLPAPVSLEHPTDTLVTSTRQVAKRQNSDRARFPVSRITPSVSHARRSVNQARIVRPRDTLVPVNLHRPEPIHGHYQILPHSPA</sequence>
<evidence type="ECO:0000256" key="1">
    <source>
        <dbReference type="SAM" id="MobiDB-lite"/>
    </source>
</evidence>
<gene>
    <name evidence="2" type="ORF">KEG57_40235</name>
</gene>
<evidence type="ECO:0000313" key="3">
    <source>
        <dbReference type="Proteomes" id="UP001151081"/>
    </source>
</evidence>
<comment type="caution">
    <text evidence="2">The sequence shown here is derived from an EMBL/GenBank/DDBJ whole genome shotgun (WGS) entry which is preliminary data.</text>
</comment>
<accession>A0A9X3X9N3</accession>
<keyword evidence="3" id="KW-1185">Reference proteome</keyword>
<dbReference type="Proteomes" id="UP001151081">
    <property type="component" value="Unassembled WGS sequence"/>
</dbReference>
<evidence type="ECO:0000313" key="2">
    <source>
        <dbReference type="EMBL" id="MDC3986772.1"/>
    </source>
</evidence>
<dbReference type="EMBL" id="JAGTJJ010000043">
    <property type="protein sequence ID" value="MDC3986772.1"/>
    <property type="molecule type" value="Genomic_DNA"/>
</dbReference>
<feature type="compositionally biased region" description="Pro residues" evidence="1">
    <location>
        <begin position="18"/>
        <end position="34"/>
    </location>
</feature>
<dbReference type="RefSeq" id="WP_272426221.1">
    <property type="nucleotide sequence ID" value="NZ_JAGTJJ010000043.1"/>
</dbReference>
<proteinExistence type="predicted"/>
<organism evidence="2 3">
    <name type="scientific">Polyangium jinanense</name>
    <dbReference type="NCBI Taxonomy" id="2829994"/>
    <lineage>
        <taxon>Bacteria</taxon>
        <taxon>Pseudomonadati</taxon>
        <taxon>Myxococcota</taxon>
        <taxon>Polyangia</taxon>
        <taxon>Polyangiales</taxon>
        <taxon>Polyangiaceae</taxon>
        <taxon>Polyangium</taxon>
    </lineage>
</organism>
<name>A0A9X3X9N3_9BACT</name>
<feature type="region of interest" description="Disordered" evidence="1">
    <location>
        <begin position="1"/>
        <end position="34"/>
    </location>
</feature>